<dbReference type="Proteomes" id="UP000030980">
    <property type="component" value="Unassembled WGS sequence"/>
</dbReference>
<dbReference type="NCBIfam" id="TIGR03824">
    <property type="entry name" value="FlgM_jcvi"/>
    <property type="match status" value="1"/>
</dbReference>
<dbReference type="PATRIC" id="fig|706570.3.peg.752"/>
<dbReference type="InterPro" id="IPR035890">
    <property type="entry name" value="Anti-sigma-28_factor_FlgM_sf"/>
</dbReference>
<protein>
    <recommendedName>
        <fullName evidence="2">Negative regulator of flagellin synthesis</fullName>
    </recommendedName>
    <alternativeName>
        <fullName evidence="8">Anti-sigma-28 factor</fullName>
    </alternativeName>
</protein>
<evidence type="ECO:0000256" key="1">
    <source>
        <dbReference type="ARBA" id="ARBA00005322"/>
    </source>
</evidence>
<proteinExistence type="inferred from homology"/>
<evidence type="ECO:0000256" key="4">
    <source>
        <dbReference type="ARBA" id="ARBA00022795"/>
    </source>
</evidence>
<dbReference type="GO" id="GO:0044781">
    <property type="term" value="P:bacterial-type flagellum organization"/>
    <property type="evidence" value="ECO:0007669"/>
    <property type="project" value="UniProtKB-KW"/>
</dbReference>
<accession>A0A0B2DCL7</accession>
<evidence type="ECO:0000313" key="14">
    <source>
        <dbReference type="Proteomes" id="UP000186079"/>
    </source>
</evidence>
<dbReference type="SUPFAM" id="SSF101498">
    <property type="entry name" value="Anti-sigma factor FlgM"/>
    <property type="match status" value="1"/>
</dbReference>
<reference evidence="12 14" key="2">
    <citation type="submission" date="2017-01" db="EMBL/GenBank/DDBJ databases">
        <authorList>
            <person name="Mah S.A."/>
            <person name="Swanson W.J."/>
            <person name="Moy G.W."/>
            <person name="Vacquier V.D."/>
        </authorList>
    </citation>
    <scope>NUCLEOTIDE SEQUENCE [LARGE SCALE GENOMIC DNA]</scope>
    <source>
        <strain evidence="12 14">ATCC 29606</strain>
    </source>
</reference>
<dbReference type="OrthoDB" id="5738369at2"/>
<dbReference type="InterPro" id="IPR007412">
    <property type="entry name" value="FlgM"/>
</dbReference>
<dbReference type="EMBL" id="FTMC01000015">
    <property type="protein sequence ID" value="SIR13215.1"/>
    <property type="molecule type" value="Genomic_DNA"/>
</dbReference>
<keyword evidence="5" id="KW-0805">Transcription regulation</keyword>
<dbReference type="GO" id="GO:0045892">
    <property type="term" value="P:negative regulation of DNA-templated transcription"/>
    <property type="evidence" value="ECO:0007669"/>
    <property type="project" value="InterPro"/>
</dbReference>
<keyword evidence="4" id="KW-1005">Bacterial flagellum biogenesis</keyword>
<comment type="similarity">
    <text evidence="1">Belongs to the FlgM family.</text>
</comment>
<evidence type="ECO:0000256" key="3">
    <source>
        <dbReference type="ARBA" id="ARBA00022491"/>
    </source>
</evidence>
<dbReference type="STRING" id="706570.PT85_00965"/>
<keyword evidence="11" id="KW-0282">Flagellum</keyword>
<dbReference type="InterPro" id="IPR031316">
    <property type="entry name" value="FlgM_C"/>
</dbReference>
<keyword evidence="11" id="KW-0966">Cell projection</keyword>
<comment type="function">
    <text evidence="7">Responsible for the coupling of flagellin expression to flagellar assembly by preventing expression of the flagellin genes when a component of the middle class of proteins is defective. It negatively regulates flagellar genes by inhibiting the activity of FliA by directly binding to FliA.</text>
</comment>
<feature type="domain" description="Anti-sigma-28 factor FlgM C-terminal" evidence="10">
    <location>
        <begin position="44"/>
        <end position="96"/>
    </location>
</feature>
<evidence type="ECO:0000313" key="12">
    <source>
        <dbReference type="EMBL" id="SIR13215.1"/>
    </source>
</evidence>
<feature type="region of interest" description="Disordered" evidence="9">
    <location>
        <begin position="1"/>
        <end position="42"/>
    </location>
</feature>
<evidence type="ECO:0000256" key="7">
    <source>
        <dbReference type="ARBA" id="ARBA00024739"/>
    </source>
</evidence>
<evidence type="ECO:0000259" key="10">
    <source>
        <dbReference type="Pfam" id="PF04316"/>
    </source>
</evidence>
<reference evidence="11 13" key="1">
    <citation type="submission" date="2014-11" db="EMBL/GenBank/DDBJ databases">
        <title>Genome sequence of Pseudomonas tuomuerensis JCM 14085.</title>
        <authorList>
            <person name="Shin S.-K."/>
            <person name="Yi H."/>
        </authorList>
    </citation>
    <scope>NUCLEOTIDE SEQUENCE [LARGE SCALE GENOMIC DNA]</scope>
    <source>
        <strain evidence="11 13">JCM 14085</strain>
    </source>
</reference>
<evidence type="ECO:0000256" key="8">
    <source>
        <dbReference type="ARBA" id="ARBA00030117"/>
    </source>
</evidence>
<evidence type="ECO:0000313" key="11">
    <source>
        <dbReference type="EMBL" id="KHO66182.1"/>
    </source>
</evidence>
<gene>
    <name evidence="11" type="ORF">PT85_00965</name>
    <name evidence="12" type="ORF">SAMN05421672_11545</name>
</gene>
<accession>A0A0B3C3V6</accession>
<organism evidence="11 13">
    <name type="scientific">Pseudomonas flexibilis</name>
    <dbReference type="NCBI Taxonomy" id="706570"/>
    <lineage>
        <taxon>Bacteria</taxon>
        <taxon>Pseudomonadati</taxon>
        <taxon>Pseudomonadota</taxon>
        <taxon>Gammaproteobacteria</taxon>
        <taxon>Pseudomonadales</taxon>
        <taxon>Pseudomonadaceae</taxon>
        <taxon>Pseudomonas</taxon>
    </lineage>
</organism>
<dbReference type="Pfam" id="PF04316">
    <property type="entry name" value="FlgM"/>
    <property type="match status" value="1"/>
</dbReference>
<evidence type="ECO:0000256" key="6">
    <source>
        <dbReference type="ARBA" id="ARBA00023163"/>
    </source>
</evidence>
<dbReference type="EMBL" id="JTAK01000001">
    <property type="protein sequence ID" value="KHO66182.1"/>
    <property type="molecule type" value="Genomic_DNA"/>
</dbReference>
<name>A0A0B3C3V6_9PSED</name>
<keyword evidence="11" id="KW-0969">Cilium</keyword>
<keyword evidence="3" id="KW-0678">Repressor</keyword>
<keyword evidence="6" id="KW-0804">Transcription</keyword>
<keyword evidence="13" id="KW-1185">Reference proteome</keyword>
<dbReference type="Proteomes" id="UP000186079">
    <property type="component" value="Unassembled WGS sequence"/>
</dbReference>
<evidence type="ECO:0000313" key="13">
    <source>
        <dbReference type="Proteomes" id="UP000030980"/>
    </source>
</evidence>
<evidence type="ECO:0000256" key="2">
    <source>
        <dbReference type="ARBA" id="ARBA00017823"/>
    </source>
</evidence>
<evidence type="ECO:0000256" key="5">
    <source>
        <dbReference type="ARBA" id="ARBA00023015"/>
    </source>
</evidence>
<evidence type="ECO:0000256" key="9">
    <source>
        <dbReference type="SAM" id="MobiDB-lite"/>
    </source>
</evidence>
<feature type="compositionally biased region" description="Polar residues" evidence="9">
    <location>
        <begin position="7"/>
        <end position="33"/>
    </location>
</feature>
<sequence>MVIDFQRPNSASAPAGITRSNPAQPTAPISETASVAPAAESGESVRFSAEVQHLQQITDQLREQPEVDAARVERLRQSIADGSYQVDSQRLAGKLLAFESQR</sequence>
<dbReference type="RefSeq" id="WP_027591190.1">
    <property type="nucleotide sequence ID" value="NZ_FMUP01000007.1"/>
</dbReference>
<dbReference type="AlphaFoldDB" id="A0A0B3C3V6"/>